<evidence type="ECO:0000313" key="2">
    <source>
        <dbReference type="EMBL" id="KIK40554.1"/>
    </source>
</evidence>
<reference evidence="3" key="2">
    <citation type="submission" date="2015-01" db="EMBL/GenBank/DDBJ databases">
        <title>Evolutionary Origins and Diversification of the Mycorrhizal Mutualists.</title>
        <authorList>
            <consortium name="DOE Joint Genome Institute"/>
            <consortium name="Mycorrhizal Genomics Consortium"/>
            <person name="Kohler A."/>
            <person name="Kuo A."/>
            <person name="Nagy L.G."/>
            <person name="Floudas D."/>
            <person name="Copeland A."/>
            <person name="Barry K.W."/>
            <person name="Cichocki N."/>
            <person name="Veneault-Fourrey C."/>
            <person name="LaButti K."/>
            <person name="Lindquist E.A."/>
            <person name="Lipzen A."/>
            <person name="Lundell T."/>
            <person name="Morin E."/>
            <person name="Murat C."/>
            <person name="Riley R."/>
            <person name="Ohm R."/>
            <person name="Sun H."/>
            <person name="Tunlid A."/>
            <person name="Henrissat B."/>
            <person name="Grigoriev I.V."/>
            <person name="Hibbett D.S."/>
            <person name="Martin F."/>
        </authorList>
    </citation>
    <scope>NUCLEOTIDE SEQUENCE [LARGE SCALE GENOMIC DNA]</scope>
    <source>
        <strain evidence="3">UH-Slu-Lm8-n1</strain>
    </source>
</reference>
<feature type="region of interest" description="Disordered" evidence="1">
    <location>
        <begin position="149"/>
        <end position="210"/>
    </location>
</feature>
<feature type="compositionally biased region" description="Acidic residues" evidence="1">
    <location>
        <begin position="429"/>
        <end position="439"/>
    </location>
</feature>
<dbReference type="AlphaFoldDB" id="A0A0D0ARA9"/>
<feature type="region of interest" description="Disordered" evidence="1">
    <location>
        <begin position="400"/>
        <end position="442"/>
    </location>
</feature>
<evidence type="ECO:0000313" key="3">
    <source>
        <dbReference type="Proteomes" id="UP000054485"/>
    </source>
</evidence>
<feature type="compositionally biased region" description="Acidic residues" evidence="1">
    <location>
        <begin position="151"/>
        <end position="167"/>
    </location>
</feature>
<organism evidence="2 3">
    <name type="scientific">Suillus luteus UH-Slu-Lm8-n1</name>
    <dbReference type="NCBI Taxonomy" id="930992"/>
    <lineage>
        <taxon>Eukaryota</taxon>
        <taxon>Fungi</taxon>
        <taxon>Dikarya</taxon>
        <taxon>Basidiomycota</taxon>
        <taxon>Agaricomycotina</taxon>
        <taxon>Agaricomycetes</taxon>
        <taxon>Agaricomycetidae</taxon>
        <taxon>Boletales</taxon>
        <taxon>Suillineae</taxon>
        <taxon>Suillaceae</taxon>
        <taxon>Suillus</taxon>
    </lineage>
</organism>
<dbReference type="STRING" id="930992.A0A0D0ARA9"/>
<accession>A0A0D0ARA9</accession>
<dbReference type="OrthoDB" id="5327923at2759"/>
<dbReference type="InParanoid" id="A0A0D0ARA9"/>
<dbReference type="HOGENOM" id="CLU_013665_0_0_1"/>
<dbReference type="Proteomes" id="UP000054485">
    <property type="component" value="Unassembled WGS sequence"/>
</dbReference>
<proteinExistence type="predicted"/>
<name>A0A0D0ARA9_9AGAM</name>
<keyword evidence="3" id="KW-1185">Reference proteome</keyword>
<evidence type="ECO:0000256" key="1">
    <source>
        <dbReference type="SAM" id="MobiDB-lite"/>
    </source>
</evidence>
<reference evidence="2 3" key="1">
    <citation type="submission" date="2014-04" db="EMBL/GenBank/DDBJ databases">
        <authorList>
            <consortium name="DOE Joint Genome Institute"/>
            <person name="Kuo A."/>
            <person name="Ruytinx J."/>
            <person name="Rineau F."/>
            <person name="Colpaert J."/>
            <person name="Kohler A."/>
            <person name="Nagy L.G."/>
            <person name="Floudas D."/>
            <person name="Copeland A."/>
            <person name="Barry K.W."/>
            <person name="Cichocki N."/>
            <person name="Veneault-Fourrey C."/>
            <person name="LaButti K."/>
            <person name="Lindquist E.A."/>
            <person name="Lipzen A."/>
            <person name="Lundell T."/>
            <person name="Morin E."/>
            <person name="Murat C."/>
            <person name="Sun H."/>
            <person name="Tunlid A."/>
            <person name="Henrissat B."/>
            <person name="Grigoriev I.V."/>
            <person name="Hibbett D.S."/>
            <person name="Martin F."/>
            <person name="Nordberg H.P."/>
            <person name="Cantor M.N."/>
            <person name="Hua S.X."/>
        </authorList>
    </citation>
    <scope>NUCLEOTIDE SEQUENCE [LARGE SCALE GENOMIC DNA]</scope>
    <source>
        <strain evidence="2 3">UH-Slu-Lm8-n1</strain>
    </source>
</reference>
<dbReference type="EMBL" id="KN835298">
    <property type="protein sequence ID" value="KIK40554.1"/>
    <property type="molecule type" value="Genomic_DNA"/>
</dbReference>
<feature type="compositionally biased region" description="Basic and acidic residues" evidence="1">
    <location>
        <begin position="180"/>
        <end position="194"/>
    </location>
</feature>
<feature type="compositionally biased region" description="Basic and acidic residues" evidence="1">
    <location>
        <begin position="400"/>
        <end position="409"/>
    </location>
</feature>
<gene>
    <name evidence="2" type="ORF">CY34DRAFT_87100</name>
</gene>
<evidence type="ECO:0008006" key="4">
    <source>
        <dbReference type="Google" id="ProtNLM"/>
    </source>
</evidence>
<sequence>MRAAYADLNTIDPHKLPKIVQEQIDNDKNCVGYGKTRILFRVWPRDPKGDIIKPSPLRGKEAGNGIDLWGATLYDFYHVLRAPDVKNYLTISTSSRLARWMRQHGELIADDELYWADKEEDPKEVPVVDIGELIRCYDMRVASGILNHSEQEEEAELATDACSEDDSTTSGQLDASMLETEDKASSEDGADHLTGEPAVPLPNIDSPFHPDHYPSPYPFIPCSHTETPILQQRIPLHLLPQKLYVHDPWNKLTIDKGSSDHKTPWHCKVSKGGDIVRSYSLSLAPEGKEAASKAQKLAEMAEDEAAKKESVLHIFPTAKEGPTEELLIEVVLPVRPQKRMNVEEAHLYLSPRAVGFGNHSIVHSVEWELPRDLFMEARLCEACVEEDVREQIQKLKDEGKWETLLKDPAEDPEETAQGGSGGEPSQDSNENEQSEECSEEERFILEPPRVVRTATYSGPVLRIHTSVKWRSPWEEQCDHKKSSFGSGPVPRTAIVGVIAKLSIEDDCHLVREANNYQSFPDHFFQHWNGYNVISPIQDPVPVGALCPQFYGYYTPDDPTDSRYSRRPRYLSPILLVEHCGREIDPDGLCQDDKQECASLMLRFHHAGWLHDSFAARNILWQQGKPTEWPIDRPHSGKSFRLIDFGRSKKSERAAMMTEGEIAFRLLRLLHHALK</sequence>
<protein>
    <recommendedName>
        <fullName evidence="4">Protein kinase domain-containing protein</fullName>
    </recommendedName>
</protein>